<gene>
    <name evidence="8" type="ORF">K8V40_03395</name>
</gene>
<keyword evidence="6" id="KW-0472">Membrane</keyword>
<evidence type="ECO:0000256" key="1">
    <source>
        <dbReference type="ARBA" id="ARBA00004651"/>
    </source>
</evidence>
<comment type="similarity">
    <text evidence="2">Belongs to the MgtC/SapB family.</text>
</comment>
<evidence type="ECO:0000313" key="9">
    <source>
        <dbReference type="Proteomes" id="UP000722357"/>
    </source>
</evidence>
<name>A0A921HIG4_9BACT</name>
<dbReference type="PRINTS" id="PR01837">
    <property type="entry name" value="MGTCSAPBPROT"/>
</dbReference>
<comment type="subcellular location">
    <subcellularLocation>
        <location evidence="1">Cell membrane</location>
        <topology evidence="1">Multi-pass membrane protein</topology>
    </subcellularLocation>
</comment>
<dbReference type="PANTHER" id="PTHR33778:SF3">
    <property type="entry name" value="PROTEIN MGTC"/>
    <property type="match status" value="1"/>
</dbReference>
<evidence type="ECO:0000313" key="8">
    <source>
        <dbReference type="EMBL" id="HJF80682.1"/>
    </source>
</evidence>
<dbReference type="PANTHER" id="PTHR33778">
    <property type="entry name" value="PROTEIN MGTC"/>
    <property type="match status" value="1"/>
</dbReference>
<reference evidence="8" key="1">
    <citation type="journal article" date="2021" name="PeerJ">
        <title>Extensive microbial diversity within the chicken gut microbiome revealed by metagenomics and culture.</title>
        <authorList>
            <person name="Gilroy R."/>
            <person name="Ravi A."/>
            <person name="Getino M."/>
            <person name="Pursley I."/>
            <person name="Horton D.L."/>
            <person name="Alikhan N.F."/>
            <person name="Baker D."/>
            <person name="Gharbi K."/>
            <person name="Hall N."/>
            <person name="Watson M."/>
            <person name="Adriaenssens E.M."/>
            <person name="Foster-Nyarko E."/>
            <person name="Jarju S."/>
            <person name="Secka A."/>
            <person name="Antonio M."/>
            <person name="Oren A."/>
            <person name="Chaudhuri R.R."/>
            <person name="La Ragione R."/>
            <person name="Hildebrand F."/>
            <person name="Pallen M.J."/>
        </authorList>
    </citation>
    <scope>NUCLEOTIDE SEQUENCE</scope>
    <source>
        <strain evidence="8">9794</strain>
    </source>
</reference>
<organism evidence="8 9">
    <name type="scientific">Phocaeicola plebeius</name>
    <dbReference type="NCBI Taxonomy" id="310297"/>
    <lineage>
        <taxon>Bacteria</taxon>
        <taxon>Pseudomonadati</taxon>
        <taxon>Bacteroidota</taxon>
        <taxon>Bacteroidia</taxon>
        <taxon>Bacteroidales</taxon>
        <taxon>Bacteroidaceae</taxon>
        <taxon>Phocaeicola</taxon>
    </lineage>
</organism>
<comment type="caution">
    <text evidence="8">The sequence shown here is derived from an EMBL/GenBank/DDBJ whole genome shotgun (WGS) entry which is preliminary data.</text>
</comment>
<evidence type="ECO:0000256" key="6">
    <source>
        <dbReference type="ARBA" id="ARBA00023136"/>
    </source>
</evidence>
<sequence length="231" mass="25375">MMLFYDYLARMGCAFVMGTLIGIERQYRQRNAGLRTNILVSVGAAAFTVLSCDMTIGNGDPSRVAAQIVSGIGFIGGGLILKDGFNVRGLNTAATIWCSAACGTLSGVGLYAEAAVLVACVLITHCLFRPLCTWMEKKESGLFQYTVHVECEQNLSNKIQQIIMNVLSFDRNVKLNALFHKTSGKKAIVYCDMEMQGEHKVLLDLLVSRLRSQDGVFSAGWEKKNLPQEDF</sequence>
<reference evidence="8" key="2">
    <citation type="submission" date="2021-09" db="EMBL/GenBank/DDBJ databases">
        <authorList>
            <person name="Gilroy R."/>
        </authorList>
    </citation>
    <scope>NUCLEOTIDE SEQUENCE</scope>
    <source>
        <strain evidence="8">9794</strain>
    </source>
</reference>
<dbReference type="EMBL" id="DYWE01000038">
    <property type="protein sequence ID" value="HJF80682.1"/>
    <property type="molecule type" value="Genomic_DNA"/>
</dbReference>
<dbReference type="Proteomes" id="UP000722357">
    <property type="component" value="Unassembled WGS sequence"/>
</dbReference>
<dbReference type="InterPro" id="IPR049177">
    <property type="entry name" value="MgtC_SapB_SrpB_YhiD_N"/>
</dbReference>
<keyword evidence="4" id="KW-0812">Transmembrane</keyword>
<proteinExistence type="inferred from homology"/>
<protein>
    <submittedName>
        <fullName evidence="8">MgtC/SapB family protein</fullName>
    </submittedName>
</protein>
<feature type="domain" description="MgtC/SapB/SrpB/YhiD N-terminal" evidence="7">
    <location>
        <begin position="12"/>
        <end position="131"/>
    </location>
</feature>
<evidence type="ECO:0000256" key="4">
    <source>
        <dbReference type="ARBA" id="ARBA00022692"/>
    </source>
</evidence>
<evidence type="ECO:0000259" key="7">
    <source>
        <dbReference type="Pfam" id="PF02308"/>
    </source>
</evidence>
<evidence type="ECO:0000256" key="3">
    <source>
        <dbReference type="ARBA" id="ARBA00022475"/>
    </source>
</evidence>
<dbReference type="GO" id="GO:0005886">
    <property type="term" value="C:plasma membrane"/>
    <property type="evidence" value="ECO:0007669"/>
    <property type="project" value="UniProtKB-SubCell"/>
</dbReference>
<dbReference type="AlphaFoldDB" id="A0A921HIG4"/>
<dbReference type="Pfam" id="PF02308">
    <property type="entry name" value="MgtC"/>
    <property type="match status" value="1"/>
</dbReference>
<dbReference type="InterPro" id="IPR003416">
    <property type="entry name" value="MgtC/SapB/SrpB/YhiD_fam"/>
</dbReference>
<evidence type="ECO:0000256" key="2">
    <source>
        <dbReference type="ARBA" id="ARBA00009298"/>
    </source>
</evidence>
<accession>A0A921HIG4</accession>
<evidence type="ECO:0000256" key="5">
    <source>
        <dbReference type="ARBA" id="ARBA00022989"/>
    </source>
</evidence>
<keyword evidence="3" id="KW-1003">Cell membrane</keyword>
<keyword evidence="5" id="KW-1133">Transmembrane helix</keyword>
<dbReference type="Gene3D" id="3.30.70.260">
    <property type="match status" value="1"/>
</dbReference>